<organism evidence="4">
    <name type="scientific">Ruegeria sp. PrR005</name>
    <dbReference type="NCBI Taxonomy" id="2706882"/>
    <lineage>
        <taxon>Bacteria</taxon>
        <taxon>Pseudomonadati</taxon>
        <taxon>Pseudomonadota</taxon>
        <taxon>Alphaproteobacteria</taxon>
        <taxon>Rhodobacterales</taxon>
        <taxon>Roseobacteraceae</taxon>
        <taxon>Ruegeria</taxon>
    </lineage>
</organism>
<proteinExistence type="predicted"/>
<evidence type="ECO:0000256" key="1">
    <source>
        <dbReference type="SAM" id="Phobius"/>
    </source>
</evidence>
<evidence type="ECO:0000259" key="2">
    <source>
        <dbReference type="Pfam" id="PF06744"/>
    </source>
</evidence>
<keyword evidence="1" id="KW-1133">Transmembrane helix</keyword>
<dbReference type="InterPro" id="IPR010623">
    <property type="entry name" value="IcmF_C"/>
</dbReference>
<comment type="caution">
    <text evidence="4">The sequence shown here is derived from an EMBL/GenBank/DDBJ whole genome shotgun (WGS) entry which is preliminary data.</text>
</comment>
<dbReference type="InterPro" id="IPR053156">
    <property type="entry name" value="T6SS_TssM-like"/>
</dbReference>
<accession>A0A6B2NQG2</accession>
<dbReference type="PANTHER" id="PTHR36153:SF1">
    <property type="entry name" value="TYPE VI SECRETION SYSTEM COMPONENT TSSM1"/>
    <property type="match status" value="1"/>
</dbReference>
<reference evidence="4" key="1">
    <citation type="submission" date="2020-02" db="EMBL/GenBank/DDBJ databases">
        <title>Delineation of the pyrene-degrading pathway in Roseobacter clade bacteria by genomic analysis.</title>
        <authorList>
            <person name="Zhou H."/>
            <person name="Wang H."/>
        </authorList>
    </citation>
    <scope>NUCLEOTIDE SEQUENCE</scope>
    <source>
        <strain evidence="4">PrR005</strain>
    </source>
</reference>
<evidence type="ECO:0000259" key="3">
    <source>
        <dbReference type="Pfam" id="PF06761"/>
    </source>
</evidence>
<feature type="transmembrane region" description="Helical" evidence="1">
    <location>
        <begin position="156"/>
        <end position="174"/>
    </location>
</feature>
<dbReference type="Pfam" id="PF06744">
    <property type="entry name" value="IcmF_C"/>
    <property type="match status" value="1"/>
</dbReference>
<dbReference type="Pfam" id="PF06761">
    <property type="entry name" value="IcmF-related"/>
    <property type="match status" value="1"/>
</dbReference>
<name>A0A6B2NQG2_9RHOB</name>
<protein>
    <submittedName>
        <fullName evidence="4">IcmF-related protein</fullName>
    </submittedName>
</protein>
<dbReference type="InterPro" id="IPR009612">
    <property type="entry name" value="IcmF-rel"/>
</dbReference>
<feature type="domain" description="IcmF-related" evidence="3">
    <location>
        <begin position="203"/>
        <end position="482"/>
    </location>
</feature>
<keyword evidence="1" id="KW-0472">Membrane</keyword>
<dbReference type="RefSeq" id="WP_164129838.1">
    <property type="nucleotide sequence ID" value="NZ_JAAGOX010000015.1"/>
</dbReference>
<dbReference type="EMBL" id="JAAGOX010000015">
    <property type="protein sequence ID" value="NDW45560.1"/>
    <property type="molecule type" value="Genomic_DNA"/>
</dbReference>
<feature type="domain" description="Type VI secretion system IcmF C-terminal" evidence="2">
    <location>
        <begin position="715"/>
        <end position="786"/>
    </location>
</feature>
<sequence length="807" mass="87722">MARNARPLGLGKGQPYAALSEPILAFAETMERKSKSGERTMCEEAAALLDAFETRLHDAGAPRVAIKPARYALGVLIDRRARSLPRTRLSTWAILAQQKLFDGREIDLNRIQDFAATARREGGGLTALSDFLDTVMTQCRDLRQGYQRQRTGWGKYALFSVTLFVVLLTAYAGFLEYRYQSAVLDRFQQAQADLDLSLSVAAQLDASAEALAQVERAATKAPFGGSLRLPVFDALAQASIQHAERTQRVLPSEIRAAIEERLAVEGQGLMIYDALRAWAVLIGDLDWHPAYLTGWLEDNAPDLAPHVSELTGPTIGLAAEDPELMELVRAFAAEADEPSRAWLELLRAEGTRSLPRWQADQWIPGIGAVLQHRSGASLSGGLPGLFTASGWQTARQYELGLAVQAARKAGPVVTGVALSPRNDTADLLENRLLTETLDAWSDWLADVRVRPFVDRETAILVSGALGKSPGPLDALLRQVWTEVGGGDTSRSHAQQLRIATRFGAMIQYVEQGRLAEIARLFSSLNVALGSIDVNAERGDQRLMSIHESARSVQALKAAPRIVVQIAEDVLAQAGQTTGSRQSNPILRQWQQDVFPLCRQLIQGRYPFSDGADVDQGGLAALFGPTGAFAVFLSAYAGPYLDTSESPWRWKPEARFAGLTPEGAAFLERAALVDQALFGANGELGTELRVSALAERGETLMTLGGNAAPIRATGDAAHLSWPGPDPMGGVEVTFRLGDQTTRLSHLGLWGLYRLLDDLRLRARDGGRRILVDLRTEGGRVFVEMEFDQEVNPVSARAAVQGLSCPPVL</sequence>
<gene>
    <name evidence="4" type="ORF">G0P99_11365</name>
</gene>
<evidence type="ECO:0000313" key="4">
    <source>
        <dbReference type="EMBL" id="NDW45560.1"/>
    </source>
</evidence>
<dbReference type="PANTHER" id="PTHR36153">
    <property type="entry name" value="INNER MEMBRANE PROTEIN-RELATED"/>
    <property type="match status" value="1"/>
</dbReference>
<dbReference type="AlphaFoldDB" id="A0A6B2NQG2"/>
<keyword evidence="1" id="KW-0812">Transmembrane</keyword>